<dbReference type="PANTHER" id="PTHR48106:SF18">
    <property type="entry name" value="QUINONE OXIDOREDUCTASE PIG3"/>
    <property type="match status" value="1"/>
</dbReference>
<sequence>MSQATEQSLNPNLPMLMRAIDVINPGPNSDLHFVEIPLPPPSAQQVLVKVAAAGVNRADLAQRAGVYPPPPGESPILGLEVAGTIVAVGSEADSSLIGKKVFGLVPGGGYAEYAVLQQDHLLFQSEVQGDVEAAATAEVFLTAFQAMLHIGDLKPNGAVLLHAGASGVGTAGIQLAKQLGAVVAVTVGSDSKAQDCYALGADICVNYKTQDFVSELQKFRPQGFNVIVDAVAADYISKDLQLLALDGRIVVLAMMGGRTVPPLDLALMFKKRGQLICSTLRNRSDDYKSQLCRDFISQFGQALAQGVIKPVLAQVFDWQDAAVAHQLMASNAVTGKLVLKIAASE</sequence>
<dbReference type="InterPro" id="IPR014189">
    <property type="entry name" value="Quinone_OxRdtase_PIG3"/>
</dbReference>
<evidence type="ECO:0000256" key="2">
    <source>
        <dbReference type="ARBA" id="ARBA00023002"/>
    </source>
</evidence>
<name>A0A437R296_9GAMM</name>
<dbReference type="InterPro" id="IPR020843">
    <property type="entry name" value="ER"/>
</dbReference>
<dbReference type="SUPFAM" id="SSF51735">
    <property type="entry name" value="NAD(P)-binding Rossmann-fold domains"/>
    <property type="match status" value="1"/>
</dbReference>
<dbReference type="AlphaFoldDB" id="A0A437R296"/>
<dbReference type="OrthoDB" id="9785812at2"/>
<dbReference type="InterPro" id="IPR036291">
    <property type="entry name" value="NAD(P)-bd_dom_sf"/>
</dbReference>
<reference evidence="4 5" key="1">
    <citation type="submission" date="2019-01" db="EMBL/GenBank/DDBJ databases">
        <authorList>
            <person name="Chen W.-M."/>
        </authorList>
    </citation>
    <scope>NUCLEOTIDE SEQUENCE [LARGE SCALE GENOMIC DNA]</scope>
    <source>
        <strain evidence="4 5">KYPC3</strain>
    </source>
</reference>
<dbReference type="PANTHER" id="PTHR48106">
    <property type="entry name" value="QUINONE OXIDOREDUCTASE PIG3-RELATED"/>
    <property type="match status" value="1"/>
</dbReference>
<dbReference type="SUPFAM" id="SSF50129">
    <property type="entry name" value="GroES-like"/>
    <property type="match status" value="1"/>
</dbReference>
<accession>A0A437R296</accession>
<dbReference type="Proteomes" id="UP000283077">
    <property type="component" value="Unassembled WGS sequence"/>
</dbReference>
<organism evidence="4 5">
    <name type="scientific">Rheinheimera riviphila</name>
    <dbReference type="NCBI Taxonomy" id="1834037"/>
    <lineage>
        <taxon>Bacteria</taxon>
        <taxon>Pseudomonadati</taxon>
        <taxon>Pseudomonadota</taxon>
        <taxon>Gammaproteobacteria</taxon>
        <taxon>Chromatiales</taxon>
        <taxon>Chromatiaceae</taxon>
        <taxon>Rheinheimera</taxon>
    </lineage>
</organism>
<keyword evidence="1" id="KW-0521">NADP</keyword>
<dbReference type="GO" id="GO:0016651">
    <property type="term" value="F:oxidoreductase activity, acting on NAD(P)H"/>
    <property type="evidence" value="ECO:0007669"/>
    <property type="project" value="TreeGrafter"/>
</dbReference>
<dbReference type="RefSeq" id="WP_127697880.1">
    <property type="nucleotide sequence ID" value="NZ_SACS01000003.1"/>
</dbReference>
<dbReference type="SMART" id="SM00829">
    <property type="entry name" value="PKS_ER"/>
    <property type="match status" value="1"/>
</dbReference>
<evidence type="ECO:0000256" key="1">
    <source>
        <dbReference type="ARBA" id="ARBA00022857"/>
    </source>
</evidence>
<dbReference type="InterPro" id="IPR013149">
    <property type="entry name" value="ADH-like_C"/>
</dbReference>
<evidence type="ECO:0000313" key="4">
    <source>
        <dbReference type="EMBL" id="RVU40871.1"/>
    </source>
</evidence>
<dbReference type="Gene3D" id="3.40.50.720">
    <property type="entry name" value="NAD(P)-binding Rossmann-like Domain"/>
    <property type="match status" value="1"/>
</dbReference>
<dbReference type="InterPro" id="IPR013154">
    <property type="entry name" value="ADH-like_N"/>
</dbReference>
<proteinExistence type="predicted"/>
<evidence type="ECO:0000259" key="3">
    <source>
        <dbReference type="SMART" id="SM00829"/>
    </source>
</evidence>
<dbReference type="GO" id="GO:0070402">
    <property type="term" value="F:NADPH binding"/>
    <property type="evidence" value="ECO:0007669"/>
    <property type="project" value="TreeGrafter"/>
</dbReference>
<protein>
    <submittedName>
        <fullName evidence="4">NAD(P)H-quinone oxidoreductase</fullName>
    </submittedName>
</protein>
<dbReference type="NCBIfam" id="TIGR02824">
    <property type="entry name" value="quinone_pig3"/>
    <property type="match status" value="1"/>
</dbReference>
<comment type="caution">
    <text evidence="4">The sequence shown here is derived from an EMBL/GenBank/DDBJ whole genome shotgun (WGS) entry which is preliminary data.</text>
</comment>
<feature type="domain" description="Enoyl reductase (ER)" evidence="3">
    <location>
        <begin position="26"/>
        <end position="339"/>
    </location>
</feature>
<dbReference type="InterPro" id="IPR011032">
    <property type="entry name" value="GroES-like_sf"/>
</dbReference>
<keyword evidence="2" id="KW-0560">Oxidoreductase</keyword>
<evidence type="ECO:0000313" key="5">
    <source>
        <dbReference type="Proteomes" id="UP000283077"/>
    </source>
</evidence>
<keyword evidence="5" id="KW-1185">Reference proteome</keyword>
<dbReference type="EMBL" id="SACS01000003">
    <property type="protein sequence ID" value="RVU40871.1"/>
    <property type="molecule type" value="Genomic_DNA"/>
</dbReference>
<dbReference type="CDD" id="cd05276">
    <property type="entry name" value="p53_inducible_oxidoreductase"/>
    <property type="match status" value="1"/>
</dbReference>
<gene>
    <name evidence="4" type="ORF">EOE67_04655</name>
</gene>
<dbReference type="Pfam" id="PF08240">
    <property type="entry name" value="ADH_N"/>
    <property type="match status" value="1"/>
</dbReference>
<dbReference type="Pfam" id="PF00107">
    <property type="entry name" value="ADH_zinc_N"/>
    <property type="match status" value="1"/>
</dbReference>
<dbReference type="Gene3D" id="3.90.180.10">
    <property type="entry name" value="Medium-chain alcohol dehydrogenases, catalytic domain"/>
    <property type="match status" value="1"/>
</dbReference>